<evidence type="ECO:0000313" key="1">
    <source>
        <dbReference type="EMBL" id="JAD16931.1"/>
    </source>
</evidence>
<sequence>MADNRNLAPTWVTKAGFSFLTVNSALAIYRAREDAASVLFVAGSYLALLLLFGCLQAYERAAPGSPARERARRAVWPLTSLLTVAFAWKVAAVMPSAIAGAVVWGLAIATTIGGFFALFVHV</sequence>
<dbReference type="Pfam" id="PF20100">
    <property type="entry name" value="DUF6490"/>
    <property type="match status" value="1"/>
</dbReference>
<dbReference type="InterPro" id="IPR045501">
    <property type="entry name" value="DUF6490"/>
</dbReference>
<dbReference type="PANTHER" id="PTHR46610:SF6">
    <property type="entry name" value="OS06G0147100 PROTEIN"/>
    <property type="match status" value="1"/>
</dbReference>
<reference evidence="1" key="1">
    <citation type="submission" date="2014-09" db="EMBL/GenBank/DDBJ databases">
        <authorList>
            <person name="Magalhaes I.L.F."/>
            <person name="Oliveira U."/>
            <person name="Santos F.R."/>
            <person name="Vidigal T.H.D.A."/>
            <person name="Brescovit A.D."/>
            <person name="Santos A.J."/>
        </authorList>
    </citation>
    <scope>NUCLEOTIDE SEQUENCE</scope>
    <source>
        <tissue evidence="1">Shoot tissue taken approximately 20 cm above the soil surface</tissue>
    </source>
</reference>
<dbReference type="AlphaFoldDB" id="A0A0A8XST9"/>
<name>A0A0A8XST9_ARUDO</name>
<reference evidence="1" key="2">
    <citation type="journal article" date="2015" name="Data Brief">
        <title>Shoot transcriptome of the giant reed, Arundo donax.</title>
        <authorList>
            <person name="Barrero R.A."/>
            <person name="Guerrero F.D."/>
            <person name="Moolhuijzen P."/>
            <person name="Goolsby J.A."/>
            <person name="Tidwell J."/>
            <person name="Bellgard S.E."/>
            <person name="Bellgard M.I."/>
        </authorList>
    </citation>
    <scope>NUCLEOTIDE SEQUENCE</scope>
    <source>
        <tissue evidence="1">Shoot tissue taken approximately 20 cm above the soil surface</tissue>
    </source>
</reference>
<organism evidence="1">
    <name type="scientific">Arundo donax</name>
    <name type="common">Giant reed</name>
    <name type="synonym">Donax arundinaceus</name>
    <dbReference type="NCBI Taxonomy" id="35708"/>
    <lineage>
        <taxon>Eukaryota</taxon>
        <taxon>Viridiplantae</taxon>
        <taxon>Streptophyta</taxon>
        <taxon>Embryophyta</taxon>
        <taxon>Tracheophyta</taxon>
        <taxon>Spermatophyta</taxon>
        <taxon>Magnoliopsida</taxon>
        <taxon>Liliopsida</taxon>
        <taxon>Poales</taxon>
        <taxon>Poaceae</taxon>
        <taxon>PACMAD clade</taxon>
        <taxon>Arundinoideae</taxon>
        <taxon>Arundineae</taxon>
        <taxon>Arundo</taxon>
    </lineage>
</organism>
<dbReference type="PANTHER" id="PTHR46610">
    <property type="entry name" value="OS05G0181300 PROTEIN"/>
    <property type="match status" value="1"/>
</dbReference>
<accession>A0A0A8XST9</accession>
<proteinExistence type="predicted"/>
<protein>
    <submittedName>
        <fullName evidence="1">Uncharacterized protein</fullName>
    </submittedName>
</protein>
<dbReference type="EMBL" id="GBRH01280964">
    <property type="protein sequence ID" value="JAD16931.1"/>
    <property type="molecule type" value="Transcribed_RNA"/>
</dbReference>